<keyword evidence="4" id="KW-0946">Virion</keyword>
<evidence type="ECO:0000256" key="6">
    <source>
        <dbReference type="ARBA" id="ARBA00023296"/>
    </source>
</evidence>
<dbReference type="GO" id="GO:0044423">
    <property type="term" value="C:virion component"/>
    <property type="evidence" value="ECO:0007669"/>
    <property type="project" value="UniProtKB-KW"/>
</dbReference>
<organism evidence="8">
    <name type="scientific">Leviviridae sp</name>
    <dbReference type="NCBI Taxonomy" id="2027243"/>
    <lineage>
        <taxon>Viruses</taxon>
        <taxon>Riboviria</taxon>
        <taxon>Orthornavirae</taxon>
        <taxon>Lenarviricota</taxon>
        <taxon>Leviviricetes</taxon>
        <taxon>Norzivirales</taxon>
        <taxon>Fiersviridae</taxon>
    </lineage>
</organism>
<keyword evidence="3" id="KW-1161">Viral attachment to host cell</keyword>
<keyword evidence="2" id="KW-0945">Host-virus interaction</keyword>
<evidence type="ECO:0000256" key="5">
    <source>
        <dbReference type="ARBA" id="ARBA00023104"/>
    </source>
</evidence>
<dbReference type="EMBL" id="MN033052">
    <property type="protein sequence ID" value="QDH86944.1"/>
    <property type="molecule type" value="Genomic_RNA"/>
</dbReference>
<sequence length="452" mass="51760">MTFSIVPFGPRRRDPLDEVYVQKHKRRVPGSRSKANRNYDRSEYVSNYFGDRGVFSNDTTGSIAIDEKRSNQPLSYRMKRNYGDNLPDWKVRIIQGQNATTSADNHKGSVLKHGSYEFLFETLNPPPFRTRTFFYGHYLNPYPVASSLVDSSLDNLAKTKFIRYAKKAQATIKGGEFLHDLSKSIRSFGRVRSILLHSLFGHVDQVKKQILGVTRERSTRKVVKQLSENWLEYSYGISPTISDLQDIGFGLWRAYDQAHNGRDNKHITGHAESWSSSVTESTIAALSSQSHSSSTVVVGVKQISTIHNFVKYTGSARLLRENMAATIPGQLGLTFRDFVPTLWEIIPYSFVVDYFTNFGQIIDAWSFPRSDILWVSRTWRNHILCRVEYYPFIKNSTGITINAFHSMPGEYTHCYFGREIYSGSLVPSFRWHLPYRETDWVGLLALIGAKLK</sequence>
<keyword evidence="6" id="KW-1160">Virus entry into host cell</keyword>
<accession>A0A514D007</accession>
<keyword evidence="5" id="KW-1175">Viral attachment to host cell pilus</keyword>
<proteinExistence type="inferred from homology"/>
<evidence type="ECO:0000256" key="2">
    <source>
        <dbReference type="ARBA" id="ARBA00022581"/>
    </source>
</evidence>
<comment type="subcellular location">
    <subcellularLocation>
        <location evidence="1">Virion</location>
    </subcellularLocation>
</comment>
<name>A0A514D007_9VIRU</name>
<evidence type="ECO:0000313" key="8">
    <source>
        <dbReference type="EMBL" id="QDH86944.1"/>
    </source>
</evidence>
<evidence type="ECO:0000256" key="3">
    <source>
        <dbReference type="ARBA" id="ARBA00022804"/>
    </source>
</evidence>
<reference evidence="8" key="1">
    <citation type="submission" date="2019-05" db="EMBL/GenBank/DDBJ databases">
        <title>Metatranscriptomic reconstruction reveals RNA viruses with the potential to shape carbon cycling in soil.</title>
        <authorList>
            <person name="Starr E.P."/>
            <person name="Nuccio E."/>
            <person name="Pett-Ridge J."/>
            <person name="Banfield J.F."/>
            <person name="Firestone M.K."/>
        </authorList>
    </citation>
    <scope>NUCLEOTIDE SEQUENCE</scope>
    <source>
        <strain evidence="8">H1_Rhizo_25_scaffold_610</strain>
    </source>
</reference>
<dbReference type="InterPro" id="IPR005563">
    <property type="entry name" value="A_protein"/>
</dbReference>
<dbReference type="GO" id="GO:0039666">
    <property type="term" value="P:virion attachment to host cell pilus"/>
    <property type="evidence" value="ECO:0007669"/>
    <property type="project" value="UniProtKB-KW"/>
</dbReference>
<protein>
    <recommendedName>
        <fullName evidence="9">Maturation</fullName>
    </recommendedName>
</protein>
<evidence type="ECO:0000256" key="4">
    <source>
        <dbReference type="ARBA" id="ARBA00022844"/>
    </source>
</evidence>
<comment type="similarity">
    <text evidence="7">Belongs to the Leviviricetes maturation protein family.</text>
</comment>
<evidence type="ECO:0000256" key="7">
    <source>
        <dbReference type="ARBA" id="ARBA00035110"/>
    </source>
</evidence>
<gene>
    <name evidence="8" type="ORF">H1Rhizo25610_000001</name>
</gene>
<evidence type="ECO:0000256" key="1">
    <source>
        <dbReference type="ARBA" id="ARBA00004328"/>
    </source>
</evidence>
<dbReference type="Pfam" id="PF03863">
    <property type="entry name" value="Phage_mat-A"/>
    <property type="match status" value="1"/>
</dbReference>
<evidence type="ECO:0008006" key="9">
    <source>
        <dbReference type="Google" id="ProtNLM"/>
    </source>
</evidence>